<proteinExistence type="predicted"/>
<sequence>MLDGNKRVQEAAASAFANLEEKAKAELKPYCHIIIQQFVKCFGRYKDRNMFILYDCVQTLAEHVGPGLQQPELVNMLMPALIARYNKVSDQSREMFPLLECLSYIAIALGAHFAPYAQPIFERCIAIMQTNIQDTIRASTNPAFDQPEKDFLVTSLDLISAVVQALDTPRIGALIADSQPNLFELLPYCMQDGSDDVRQSAYALLGDCAIYVFPQIQQYLPSIMAILIEQMDLREANRHGEGTGYSVINNACWSVGEIAMRQREGMQPYMDNLLQKLGTILYTPGVPESLIENAAIALGRLGIGCPQLLAPHLTHIAQPFINAISRVAWTDEKGHALKGFAQIVLCNPGAMEKPLLSFFLEMSRAPKEFLTGPGEPVNGYEDRPYESLKQVYAQYQAMIPTFDAFLGALPPDSARALRENYAS</sequence>
<protein>
    <submittedName>
        <fullName evidence="1">Uncharacterized protein</fullName>
    </submittedName>
</protein>
<evidence type="ECO:0000313" key="1">
    <source>
        <dbReference type="EMBL" id="KAK3062524.1"/>
    </source>
</evidence>
<dbReference type="EMBL" id="JAWDJW010007251">
    <property type="protein sequence ID" value="KAK3062524.1"/>
    <property type="molecule type" value="Genomic_DNA"/>
</dbReference>
<gene>
    <name evidence="1" type="ORF">LTS18_003894</name>
</gene>
<comment type="caution">
    <text evidence="1">The sequence shown here is derived from an EMBL/GenBank/DDBJ whole genome shotgun (WGS) entry which is preliminary data.</text>
</comment>
<accession>A0ACC3D6N0</accession>
<name>A0ACC3D6N0_9PEZI</name>
<organism evidence="1 2">
    <name type="scientific">Coniosporium uncinatum</name>
    <dbReference type="NCBI Taxonomy" id="93489"/>
    <lineage>
        <taxon>Eukaryota</taxon>
        <taxon>Fungi</taxon>
        <taxon>Dikarya</taxon>
        <taxon>Ascomycota</taxon>
        <taxon>Pezizomycotina</taxon>
        <taxon>Dothideomycetes</taxon>
        <taxon>Dothideomycetes incertae sedis</taxon>
        <taxon>Coniosporium</taxon>
    </lineage>
</organism>
<reference evidence="1" key="1">
    <citation type="submission" date="2024-09" db="EMBL/GenBank/DDBJ databases">
        <title>Black Yeasts Isolated from many extreme environments.</title>
        <authorList>
            <person name="Coleine C."/>
            <person name="Stajich J.E."/>
            <person name="Selbmann L."/>
        </authorList>
    </citation>
    <scope>NUCLEOTIDE SEQUENCE</scope>
    <source>
        <strain evidence="1">CCFEE 5737</strain>
    </source>
</reference>
<evidence type="ECO:0000313" key="2">
    <source>
        <dbReference type="Proteomes" id="UP001186974"/>
    </source>
</evidence>
<keyword evidence="2" id="KW-1185">Reference proteome</keyword>
<dbReference type="Proteomes" id="UP001186974">
    <property type="component" value="Unassembled WGS sequence"/>
</dbReference>